<keyword evidence="2 7" id="KW-0597">Phosphoprotein</keyword>
<keyword evidence="3" id="KW-0902">Two-component regulatory system</keyword>
<dbReference type="EMBL" id="QYZD01000006">
    <property type="protein sequence ID" value="RJG24577.1"/>
    <property type="molecule type" value="Genomic_DNA"/>
</dbReference>
<dbReference type="GO" id="GO:0006355">
    <property type="term" value="P:regulation of DNA-templated transcription"/>
    <property type="evidence" value="ECO:0007669"/>
    <property type="project" value="InterPro"/>
</dbReference>
<evidence type="ECO:0000256" key="5">
    <source>
        <dbReference type="ARBA" id="ARBA00023125"/>
    </source>
</evidence>
<evidence type="ECO:0000256" key="4">
    <source>
        <dbReference type="ARBA" id="ARBA00023015"/>
    </source>
</evidence>
<dbReference type="InterPro" id="IPR016032">
    <property type="entry name" value="Sig_transdc_resp-reg_C-effctor"/>
</dbReference>
<keyword evidence="5 8" id="KW-0238">DNA-binding</keyword>
<evidence type="ECO:0000256" key="6">
    <source>
        <dbReference type="ARBA" id="ARBA00023163"/>
    </source>
</evidence>
<feature type="modified residue" description="4-aspartylphosphate" evidence="7">
    <location>
        <position position="54"/>
    </location>
</feature>
<dbReference type="PROSITE" id="PS51755">
    <property type="entry name" value="OMPR_PHOB"/>
    <property type="match status" value="1"/>
</dbReference>
<dbReference type="Proteomes" id="UP000266177">
    <property type="component" value="Unassembled WGS sequence"/>
</dbReference>
<dbReference type="SMART" id="SM00862">
    <property type="entry name" value="Trans_reg_C"/>
    <property type="match status" value="1"/>
</dbReference>
<sequence length="233" mass="26690">MNDVRILIVDDEWEITELISLYLRREGYQVFVADNGYSALHMVKETNPDLIILDILLKSLDGYEVCKEIRKTSSVPILFISCKSEDMDIIMGLTVGGDDYITKPFSPGQLVARVKAHLRRTLQSYSILPSPSAHQLHYGELEINLLSHDVKVGGRTVSLSAKEFDLLTYLAKSPNKVFKLEQLYQHIWNSESFGDTRTLMVHISNLRKKVERDPAHPRYIVTVRGVGYKFQYE</sequence>
<dbReference type="Gene3D" id="6.10.250.690">
    <property type="match status" value="1"/>
</dbReference>
<evidence type="ECO:0000256" key="1">
    <source>
        <dbReference type="ARBA" id="ARBA00004496"/>
    </source>
</evidence>
<dbReference type="GO" id="GO:0032993">
    <property type="term" value="C:protein-DNA complex"/>
    <property type="evidence" value="ECO:0007669"/>
    <property type="project" value="TreeGrafter"/>
</dbReference>
<comment type="subcellular location">
    <subcellularLocation>
        <location evidence="1">Cytoplasm</location>
    </subcellularLocation>
</comment>
<evidence type="ECO:0000313" key="11">
    <source>
        <dbReference type="EMBL" id="RJG24577.1"/>
    </source>
</evidence>
<comment type="caution">
    <text evidence="11">The sequence shown here is derived from an EMBL/GenBank/DDBJ whole genome shotgun (WGS) entry which is preliminary data.</text>
</comment>
<accession>A0A3A3GIV8</accession>
<dbReference type="PROSITE" id="PS50110">
    <property type="entry name" value="RESPONSE_REGULATORY"/>
    <property type="match status" value="1"/>
</dbReference>
<keyword evidence="4" id="KW-0805">Transcription regulation</keyword>
<dbReference type="FunFam" id="3.40.50.2300:FF:000001">
    <property type="entry name" value="DNA-binding response regulator PhoB"/>
    <property type="match status" value="1"/>
</dbReference>
<evidence type="ECO:0000256" key="8">
    <source>
        <dbReference type="PROSITE-ProRule" id="PRU01091"/>
    </source>
</evidence>
<dbReference type="InterPro" id="IPR011006">
    <property type="entry name" value="CheY-like_superfamily"/>
</dbReference>
<dbReference type="SMART" id="SM00448">
    <property type="entry name" value="REC"/>
    <property type="match status" value="1"/>
</dbReference>
<dbReference type="PANTHER" id="PTHR48111">
    <property type="entry name" value="REGULATOR OF RPOS"/>
    <property type="match status" value="1"/>
</dbReference>
<dbReference type="GO" id="GO:0005829">
    <property type="term" value="C:cytosol"/>
    <property type="evidence" value="ECO:0007669"/>
    <property type="project" value="TreeGrafter"/>
</dbReference>
<name>A0A3A3GIV8_PANTH</name>
<dbReference type="Pfam" id="PF00072">
    <property type="entry name" value="Response_reg"/>
    <property type="match status" value="1"/>
</dbReference>
<dbReference type="Gene3D" id="1.10.10.10">
    <property type="entry name" value="Winged helix-like DNA-binding domain superfamily/Winged helix DNA-binding domain"/>
    <property type="match status" value="1"/>
</dbReference>
<dbReference type="GO" id="GO:0000156">
    <property type="term" value="F:phosphorelay response regulator activity"/>
    <property type="evidence" value="ECO:0007669"/>
    <property type="project" value="TreeGrafter"/>
</dbReference>
<evidence type="ECO:0000313" key="12">
    <source>
        <dbReference type="Proteomes" id="UP000266177"/>
    </source>
</evidence>
<evidence type="ECO:0000256" key="2">
    <source>
        <dbReference type="ARBA" id="ARBA00022553"/>
    </source>
</evidence>
<dbReference type="SUPFAM" id="SSF52172">
    <property type="entry name" value="CheY-like"/>
    <property type="match status" value="1"/>
</dbReference>
<dbReference type="RefSeq" id="WP_119793044.1">
    <property type="nucleotide sequence ID" value="NZ_QYZD01000006.1"/>
</dbReference>
<dbReference type="InterPro" id="IPR039420">
    <property type="entry name" value="WalR-like"/>
</dbReference>
<evidence type="ECO:0000256" key="7">
    <source>
        <dbReference type="PROSITE-ProRule" id="PRU00169"/>
    </source>
</evidence>
<feature type="DNA-binding region" description="OmpR/PhoB-type" evidence="8">
    <location>
        <begin position="133"/>
        <end position="232"/>
    </location>
</feature>
<reference evidence="11 12" key="1">
    <citation type="submission" date="2018-09" db="EMBL/GenBank/DDBJ databases">
        <title>Paenibacillus SK2017-BO5.</title>
        <authorList>
            <person name="Piskunova J.V."/>
            <person name="Dubiley S.A."/>
            <person name="Severinov K.V."/>
        </authorList>
    </citation>
    <scope>NUCLEOTIDE SEQUENCE [LARGE SCALE GENOMIC DNA]</scope>
    <source>
        <strain evidence="11 12">BO5</strain>
    </source>
</reference>
<gene>
    <name evidence="11" type="ORF">DQX05_09650</name>
</gene>
<protein>
    <submittedName>
        <fullName evidence="11">DNA-binding response regulator</fullName>
    </submittedName>
</protein>
<feature type="domain" description="OmpR/PhoB-type" evidence="10">
    <location>
        <begin position="133"/>
        <end position="232"/>
    </location>
</feature>
<dbReference type="Pfam" id="PF00486">
    <property type="entry name" value="Trans_reg_C"/>
    <property type="match status" value="1"/>
</dbReference>
<evidence type="ECO:0000259" key="9">
    <source>
        <dbReference type="PROSITE" id="PS50110"/>
    </source>
</evidence>
<dbReference type="InterPro" id="IPR036388">
    <property type="entry name" value="WH-like_DNA-bd_sf"/>
</dbReference>
<organism evidence="11 12">
    <name type="scientific">Paenibacillus thiaminolyticus</name>
    <name type="common">Bacillus thiaminolyticus</name>
    <dbReference type="NCBI Taxonomy" id="49283"/>
    <lineage>
        <taxon>Bacteria</taxon>
        <taxon>Bacillati</taxon>
        <taxon>Bacillota</taxon>
        <taxon>Bacilli</taxon>
        <taxon>Bacillales</taxon>
        <taxon>Paenibacillaceae</taxon>
        <taxon>Paenibacillus</taxon>
    </lineage>
</organism>
<dbReference type="OrthoDB" id="9790442at2"/>
<dbReference type="Gene3D" id="3.40.50.2300">
    <property type="match status" value="1"/>
</dbReference>
<keyword evidence="6" id="KW-0804">Transcription</keyword>
<dbReference type="CDD" id="cd00383">
    <property type="entry name" value="trans_reg_C"/>
    <property type="match status" value="1"/>
</dbReference>
<dbReference type="GO" id="GO:0000976">
    <property type="term" value="F:transcription cis-regulatory region binding"/>
    <property type="evidence" value="ECO:0007669"/>
    <property type="project" value="TreeGrafter"/>
</dbReference>
<proteinExistence type="predicted"/>
<evidence type="ECO:0000259" key="10">
    <source>
        <dbReference type="PROSITE" id="PS51755"/>
    </source>
</evidence>
<evidence type="ECO:0000256" key="3">
    <source>
        <dbReference type="ARBA" id="ARBA00023012"/>
    </source>
</evidence>
<dbReference type="InterPro" id="IPR001867">
    <property type="entry name" value="OmpR/PhoB-type_DNA-bd"/>
</dbReference>
<feature type="domain" description="Response regulatory" evidence="9">
    <location>
        <begin position="5"/>
        <end position="118"/>
    </location>
</feature>
<dbReference type="PANTHER" id="PTHR48111:SF52">
    <property type="entry name" value="TRANSCRIPTIONAL REGULATORY PROTEIN YVRH"/>
    <property type="match status" value="1"/>
</dbReference>
<dbReference type="AlphaFoldDB" id="A0A3A3GIV8"/>
<dbReference type="SUPFAM" id="SSF46894">
    <property type="entry name" value="C-terminal effector domain of the bipartite response regulators"/>
    <property type="match status" value="1"/>
</dbReference>
<dbReference type="FunFam" id="1.10.10.10:FF:000018">
    <property type="entry name" value="DNA-binding response regulator ResD"/>
    <property type="match status" value="1"/>
</dbReference>
<dbReference type="InterPro" id="IPR001789">
    <property type="entry name" value="Sig_transdc_resp-reg_receiver"/>
</dbReference>